<evidence type="ECO:0000256" key="1">
    <source>
        <dbReference type="ARBA" id="ARBA00004167"/>
    </source>
</evidence>
<keyword evidence="5 6" id="KW-0472">Membrane</keyword>
<evidence type="ECO:0008006" key="9">
    <source>
        <dbReference type="Google" id="ProtNLM"/>
    </source>
</evidence>
<evidence type="ECO:0000313" key="8">
    <source>
        <dbReference type="Proteomes" id="UP000070352"/>
    </source>
</evidence>
<accession>A0A135L537</accession>
<protein>
    <recommendedName>
        <fullName evidence="9">YneF family protein</fullName>
    </recommendedName>
</protein>
<dbReference type="GO" id="GO:0016020">
    <property type="term" value="C:membrane"/>
    <property type="evidence" value="ECO:0007669"/>
    <property type="project" value="UniProtKB-SubCell"/>
</dbReference>
<comment type="subcellular location">
    <subcellularLocation>
        <location evidence="1">Membrane</location>
        <topology evidence="1">Single-pass membrane protein</topology>
    </subcellularLocation>
</comment>
<dbReference type="InterPro" id="IPR005359">
    <property type="entry name" value="UPF0154"/>
</dbReference>
<evidence type="ECO:0000256" key="6">
    <source>
        <dbReference type="SAM" id="Phobius"/>
    </source>
</evidence>
<feature type="transmembrane region" description="Helical" evidence="6">
    <location>
        <begin position="6"/>
        <end position="25"/>
    </location>
</feature>
<evidence type="ECO:0000256" key="3">
    <source>
        <dbReference type="ARBA" id="ARBA00022692"/>
    </source>
</evidence>
<keyword evidence="4 6" id="KW-1133">Transmembrane helix</keyword>
<comment type="caution">
    <text evidence="7">The sequence shown here is derived from an EMBL/GenBank/DDBJ whole genome shotgun (WGS) entry which is preliminary data.</text>
</comment>
<evidence type="ECO:0000256" key="4">
    <source>
        <dbReference type="ARBA" id="ARBA00022989"/>
    </source>
</evidence>
<gene>
    <name evidence="7" type="ORF">U473_08910</name>
</gene>
<comment type="similarity">
    <text evidence="2">Belongs to the UPF0154 family.</text>
</comment>
<organism evidence="7 8">
    <name type="scientific">Tepidibacillus decaturensis</name>
    <dbReference type="NCBI Taxonomy" id="1413211"/>
    <lineage>
        <taxon>Bacteria</taxon>
        <taxon>Bacillati</taxon>
        <taxon>Bacillota</taxon>
        <taxon>Bacilli</taxon>
        <taxon>Bacillales</taxon>
        <taxon>Bacillaceae</taxon>
        <taxon>Tepidibacillus</taxon>
    </lineage>
</organism>
<evidence type="ECO:0000256" key="2">
    <source>
        <dbReference type="ARBA" id="ARBA00006694"/>
    </source>
</evidence>
<keyword evidence="3 6" id="KW-0812">Transmembrane</keyword>
<proteinExistence type="inferred from homology"/>
<dbReference type="Proteomes" id="UP000070352">
    <property type="component" value="Unassembled WGS sequence"/>
</dbReference>
<keyword evidence="8" id="KW-1185">Reference proteome</keyword>
<dbReference type="AlphaFoldDB" id="A0A135L537"/>
<reference evidence="7 8" key="1">
    <citation type="submission" date="2016-02" db="EMBL/GenBank/DDBJ databases">
        <title>Draft Genome for Tepidibacillus decaturensis nov. sp. Strain Z9, an Anaerobic, Moderately Thermophilic and Heterotrophic Bacterium from Deep Subsurface of the Illinois Basin, USA.</title>
        <authorList>
            <person name="Dong Y."/>
            <person name="Chang J.Y."/>
            <person name="Sanford R."/>
            <person name="Fouke B.W."/>
        </authorList>
    </citation>
    <scope>NUCLEOTIDE SEQUENCE [LARGE SCALE GENOMIC DNA]</scope>
    <source>
        <strain evidence="7 8">Z9</strain>
    </source>
</reference>
<dbReference type="STRING" id="1413211.U473_08910"/>
<sequence length="69" mass="7857">MDIVIPILTFIAGGVAGFAGGVYYLRKQMTNMSMDNKQIQQMARQMGVNLNQKQLNQMNKMMQSMNKKK</sequence>
<evidence type="ECO:0000313" key="7">
    <source>
        <dbReference type="EMBL" id="KXG44108.1"/>
    </source>
</evidence>
<name>A0A135L537_9BACI</name>
<evidence type="ECO:0000256" key="5">
    <source>
        <dbReference type="ARBA" id="ARBA00023136"/>
    </source>
</evidence>
<dbReference type="RefSeq" id="WP_068725434.1">
    <property type="nucleotide sequence ID" value="NZ_LSKU01000001.1"/>
</dbReference>
<dbReference type="EMBL" id="LSKU01000001">
    <property type="protein sequence ID" value="KXG44108.1"/>
    <property type="molecule type" value="Genomic_DNA"/>
</dbReference>
<dbReference type="Pfam" id="PF03672">
    <property type="entry name" value="UPF0154"/>
    <property type="match status" value="1"/>
</dbReference>